<dbReference type="Pfam" id="PF00156">
    <property type="entry name" value="Pribosyltran"/>
    <property type="match status" value="1"/>
</dbReference>
<dbReference type="InterPro" id="IPR000836">
    <property type="entry name" value="PRTase_dom"/>
</dbReference>
<dbReference type="RefSeq" id="WP_128496137.1">
    <property type="nucleotide sequence ID" value="NZ_RZNB01000007.1"/>
</dbReference>
<dbReference type="OrthoDB" id="5242900at2"/>
<dbReference type="InterPro" id="IPR051910">
    <property type="entry name" value="ComF/GntX_DNA_util-trans"/>
</dbReference>
<protein>
    <submittedName>
        <fullName evidence="3">ComF family protein</fullName>
    </submittedName>
</protein>
<evidence type="ECO:0000313" key="3">
    <source>
        <dbReference type="EMBL" id="RWZ46389.1"/>
    </source>
</evidence>
<evidence type="ECO:0000313" key="4">
    <source>
        <dbReference type="Proteomes" id="UP000288547"/>
    </source>
</evidence>
<reference evidence="3 4" key="1">
    <citation type="submission" date="2018-12" db="EMBL/GenBank/DDBJ databases">
        <authorList>
            <person name="Li F."/>
        </authorList>
    </citation>
    <scope>NUCLEOTIDE SEQUENCE [LARGE SCALE GENOMIC DNA]</scope>
    <source>
        <strain evidence="3 4">11W25H-1</strain>
    </source>
</reference>
<dbReference type="InterPro" id="IPR029057">
    <property type="entry name" value="PRTase-like"/>
</dbReference>
<dbReference type="CDD" id="cd06223">
    <property type="entry name" value="PRTases_typeI"/>
    <property type="match status" value="1"/>
</dbReference>
<name>A0A3S4BBS3_9MICO</name>
<dbReference type="AlphaFoldDB" id="A0A3S4BBS3"/>
<gene>
    <name evidence="3" type="ORF">ELQ90_15175</name>
</gene>
<dbReference type="Proteomes" id="UP000288547">
    <property type="component" value="Unassembled WGS sequence"/>
</dbReference>
<feature type="domain" description="Phosphoribosyltransferase" evidence="2">
    <location>
        <begin position="121"/>
        <end position="221"/>
    </location>
</feature>
<dbReference type="EMBL" id="RZNB01000007">
    <property type="protein sequence ID" value="RWZ46389.1"/>
    <property type="molecule type" value="Genomic_DNA"/>
</dbReference>
<organism evidence="3 4">
    <name type="scientific">Labedella phragmitis</name>
    <dbReference type="NCBI Taxonomy" id="2498849"/>
    <lineage>
        <taxon>Bacteria</taxon>
        <taxon>Bacillati</taxon>
        <taxon>Actinomycetota</taxon>
        <taxon>Actinomycetes</taxon>
        <taxon>Micrococcales</taxon>
        <taxon>Microbacteriaceae</taxon>
        <taxon>Labedella</taxon>
    </lineage>
</organism>
<evidence type="ECO:0000259" key="2">
    <source>
        <dbReference type="Pfam" id="PF00156"/>
    </source>
</evidence>
<proteinExistence type="inferred from homology"/>
<comment type="caution">
    <text evidence="3">The sequence shown here is derived from an EMBL/GenBank/DDBJ whole genome shotgun (WGS) entry which is preliminary data.</text>
</comment>
<sequence>MLVPLPSSVARALRDALAVVFPVACPGCGAPDEVVCADCRAECVPRVRCESVGGIDVWSAVDYAGAVARLIVAFKNDGRTSVAPVLAEPLGRSIDAAMSHAGTSDEIGVVAIPVRRSSLRRRGYRPVHLLARRAGVDVESMLRFVREPQDQRRLGRADRARNLAFAMRGSPAIAGRRVLIVDDVLTTGATLSEAVRAVREAGGEVIGAAVLARTRRGRRASRRV</sequence>
<dbReference type="SUPFAM" id="SSF53271">
    <property type="entry name" value="PRTase-like"/>
    <property type="match status" value="1"/>
</dbReference>
<comment type="similarity">
    <text evidence="1">Belongs to the ComF/GntX family.</text>
</comment>
<dbReference type="PANTHER" id="PTHR47505:SF1">
    <property type="entry name" value="DNA UTILIZATION PROTEIN YHGH"/>
    <property type="match status" value="1"/>
</dbReference>
<accession>A0A3S4BBS3</accession>
<evidence type="ECO:0000256" key="1">
    <source>
        <dbReference type="ARBA" id="ARBA00008007"/>
    </source>
</evidence>
<dbReference type="PANTHER" id="PTHR47505">
    <property type="entry name" value="DNA UTILIZATION PROTEIN YHGH"/>
    <property type="match status" value="1"/>
</dbReference>
<keyword evidence="4" id="KW-1185">Reference proteome</keyword>
<dbReference type="Gene3D" id="3.40.50.2020">
    <property type="match status" value="1"/>
</dbReference>